<sequence>MSVATVTHSRLHRTLAPWLTSMAVLCCTLATGPAAAQAGGAAAQAWKPSKSTEFIVPSGAGAALDQAARKLTELLARDGHAPQFVVSNKSGAHAIAALESLHRHPGDAHTLMTLSTSYGNSLAQNALPAHLQKGTPLVTLLREFTTVVVRADSPLRNAQDLIAQLRKDPEKYSIGIATTLGNHIHLGVAQPLQQGGVNIQKLRIVPYKSSAESMVALAGGHLDVVSATTPNLLPYLQSGRVRVLAIAADKRLEGVFAQSPTWKEQGIDYVSDSFQGVMTAPGASTAQQAYWVNALRKVSETREWKEFVALNQWEPIFLGPQDTARALHAQVERSHALLNELGLLPPSASRIAQAR</sequence>
<evidence type="ECO:0000313" key="2">
    <source>
        <dbReference type="EMBL" id="KGH01029.1"/>
    </source>
</evidence>
<dbReference type="EMBL" id="AWTN01000001">
    <property type="protein sequence ID" value="KGH01029.1"/>
    <property type="molecule type" value="Genomic_DNA"/>
</dbReference>
<dbReference type="Proteomes" id="UP000029567">
    <property type="component" value="Unassembled WGS sequence"/>
</dbReference>
<dbReference type="PANTHER" id="PTHR42928">
    <property type="entry name" value="TRICARBOXYLATE-BINDING PROTEIN"/>
    <property type="match status" value="1"/>
</dbReference>
<organism evidence="2 3">
    <name type="scientific">Comamonas thiooxydans</name>
    <dbReference type="NCBI Taxonomy" id="363952"/>
    <lineage>
        <taxon>Bacteria</taxon>
        <taxon>Pseudomonadati</taxon>
        <taxon>Pseudomonadota</taxon>
        <taxon>Betaproteobacteria</taxon>
        <taxon>Burkholderiales</taxon>
        <taxon>Comamonadaceae</taxon>
        <taxon>Comamonas</taxon>
    </lineage>
</organism>
<dbReference type="Gene3D" id="3.40.190.150">
    <property type="entry name" value="Bordetella uptake gene, domain 1"/>
    <property type="match status" value="1"/>
</dbReference>
<protein>
    <submittedName>
        <fullName evidence="2">TctC</fullName>
    </submittedName>
</protein>
<dbReference type="SUPFAM" id="SSF53850">
    <property type="entry name" value="Periplasmic binding protein-like II"/>
    <property type="match status" value="1"/>
</dbReference>
<dbReference type="PANTHER" id="PTHR42928:SF3">
    <property type="entry name" value="UPF0065 PROTEIN YFLP"/>
    <property type="match status" value="1"/>
</dbReference>
<dbReference type="AlphaFoldDB" id="A0A0E3BM29"/>
<dbReference type="Pfam" id="PF03401">
    <property type="entry name" value="TctC"/>
    <property type="match status" value="1"/>
</dbReference>
<dbReference type="InterPro" id="IPR005064">
    <property type="entry name" value="BUG"/>
</dbReference>
<dbReference type="Gene3D" id="3.40.190.10">
    <property type="entry name" value="Periplasmic binding protein-like II"/>
    <property type="match status" value="1"/>
</dbReference>
<evidence type="ECO:0000256" key="1">
    <source>
        <dbReference type="ARBA" id="ARBA00006987"/>
    </source>
</evidence>
<accession>A0A0E3BM29</accession>
<proteinExistence type="inferred from homology"/>
<dbReference type="RefSeq" id="WP_229227759.1">
    <property type="nucleotide sequence ID" value="NC_013446.2"/>
</dbReference>
<dbReference type="CDD" id="cd07012">
    <property type="entry name" value="PBP2_Bug_TTT"/>
    <property type="match status" value="1"/>
</dbReference>
<accession>A0A0K6HM83</accession>
<dbReference type="PIRSF" id="PIRSF017082">
    <property type="entry name" value="YflP"/>
    <property type="match status" value="1"/>
</dbReference>
<comment type="caution">
    <text evidence="2">The sequence shown here is derived from an EMBL/GenBank/DDBJ whole genome shotgun (WGS) entry which is preliminary data.</text>
</comment>
<evidence type="ECO:0000313" key="3">
    <source>
        <dbReference type="Proteomes" id="UP000029567"/>
    </source>
</evidence>
<comment type="similarity">
    <text evidence="1">Belongs to the UPF0065 (bug) family.</text>
</comment>
<gene>
    <name evidence="2" type="ORF">P245_02120</name>
</gene>
<dbReference type="InterPro" id="IPR042100">
    <property type="entry name" value="Bug_dom1"/>
</dbReference>
<dbReference type="GeneID" id="69562498"/>
<name>A0A0E3BM29_9BURK</name>
<reference evidence="2 3" key="1">
    <citation type="submission" date="2013-09" db="EMBL/GenBank/DDBJ databases">
        <title>High correlation between genotypes and phenotypes of environmental bacteria Comamonas testosteroni strains.</title>
        <authorList>
            <person name="Liu L."/>
            <person name="Zhu W."/>
            <person name="Xia X."/>
            <person name="Xu B."/>
            <person name="Luo M."/>
            <person name="Wang G."/>
        </authorList>
    </citation>
    <scope>NUCLEOTIDE SEQUENCE [LARGE SCALE GENOMIC DNA]</scope>
    <source>
        <strain evidence="2 3">JL14</strain>
    </source>
</reference>